<name>C0GJL8_DETAL</name>
<dbReference type="PANTHER" id="PTHR10429:SF0">
    <property type="entry name" value="DNA-3-METHYLADENINE GLYCOSYLASE"/>
    <property type="match status" value="1"/>
</dbReference>
<dbReference type="GO" id="GO:0006284">
    <property type="term" value="P:base-excision repair"/>
    <property type="evidence" value="ECO:0007669"/>
    <property type="project" value="InterPro"/>
</dbReference>
<keyword evidence="3 5" id="KW-0378">Hydrolase</keyword>
<evidence type="ECO:0000256" key="3">
    <source>
        <dbReference type="ARBA" id="ARBA00022801"/>
    </source>
</evidence>
<dbReference type="NCBIfam" id="NF002003">
    <property type="entry name" value="PRK00802.1-3"/>
    <property type="match status" value="1"/>
</dbReference>
<dbReference type="CDD" id="cd00540">
    <property type="entry name" value="AAG"/>
    <property type="match status" value="1"/>
</dbReference>
<dbReference type="RefSeq" id="WP_008518324.1">
    <property type="nucleotide sequence ID" value="NZ_ACJM01000017.1"/>
</dbReference>
<dbReference type="EMBL" id="ACJM01000017">
    <property type="protein sequence ID" value="EEG76440.1"/>
    <property type="molecule type" value="Genomic_DNA"/>
</dbReference>
<dbReference type="Proteomes" id="UP000006443">
    <property type="component" value="Unassembled WGS sequence"/>
</dbReference>
<dbReference type="Pfam" id="PF02245">
    <property type="entry name" value="Pur_DNA_glyco"/>
    <property type="match status" value="1"/>
</dbReference>
<protein>
    <recommendedName>
        <fullName evidence="5">Putative 3-methyladenine DNA glycosylase</fullName>
        <ecNumber evidence="5">3.2.2.-</ecNumber>
    </recommendedName>
</protein>
<accession>C0GJL8</accession>
<dbReference type="Gene3D" id="3.10.300.10">
    <property type="entry name" value="Methylpurine-DNA glycosylase (MPG)"/>
    <property type="match status" value="1"/>
</dbReference>
<keyword evidence="6" id="KW-0326">Glycosidase</keyword>
<dbReference type="PANTHER" id="PTHR10429">
    <property type="entry name" value="DNA-3-METHYLADENINE GLYCOSYLASE"/>
    <property type="match status" value="1"/>
</dbReference>
<comment type="similarity">
    <text evidence="1 5">Belongs to the DNA glycosylase MPG family.</text>
</comment>
<evidence type="ECO:0000256" key="2">
    <source>
        <dbReference type="ARBA" id="ARBA00022763"/>
    </source>
</evidence>
<dbReference type="OrthoDB" id="9794313at2"/>
<dbReference type="EC" id="3.2.2.-" evidence="5"/>
<dbReference type="GO" id="GO:0003905">
    <property type="term" value="F:alkylbase DNA N-glycosylase activity"/>
    <property type="evidence" value="ECO:0007669"/>
    <property type="project" value="InterPro"/>
</dbReference>
<keyword evidence="7" id="KW-1185">Reference proteome</keyword>
<proteinExistence type="inferred from homology"/>
<evidence type="ECO:0000256" key="5">
    <source>
        <dbReference type="HAMAP-Rule" id="MF_00527"/>
    </source>
</evidence>
<dbReference type="InterPro" id="IPR011034">
    <property type="entry name" value="Formyl_transferase-like_C_sf"/>
</dbReference>
<comment type="caution">
    <text evidence="6">The sequence shown here is derived from an EMBL/GenBank/DDBJ whole genome shotgun (WGS) entry which is preliminary data.</text>
</comment>
<dbReference type="InterPro" id="IPR036995">
    <property type="entry name" value="MPG_sf"/>
</dbReference>
<dbReference type="HAMAP" id="MF_00527">
    <property type="entry name" value="3MGH"/>
    <property type="match status" value="1"/>
</dbReference>
<dbReference type="AlphaFoldDB" id="C0GJL8"/>
<evidence type="ECO:0000313" key="7">
    <source>
        <dbReference type="Proteomes" id="UP000006443"/>
    </source>
</evidence>
<gene>
    <name evidence="6" type="ORF">DealDRAFT_2677</name>
</gene>
<reference evidence="6 7" key="1">
    <citation type="submission" date="2009-02" db="EMBL/GenBank/DDBJ databases">
        <title>Sequencing of the draft genome and assembly of Dethiobacter alkaliphilus AHT 1.</title>
        <authorList>
            <consortium name="US DOE Joint Genome Institute (JGI-PGF)"/>
            <person name="Lucas S."/>
            <person name="Copeland A."/>
            <person name="Lapidus A."/>
            <person name="Glavina del Rio T."/>
            <person name="Dalin E."/>
            <person name="Tice H."/>
            <person name="Bruce D."/>
            <person name="Goodwin L."/>
            <person name="Pitluck S."/>
            <person name="Larimer F."/>
            <person name="Land M.L."/>
            <person name="Hauser L."/>
            <person name="Muyzer G."/>
        </authorList>
    </citation>
    <scope>NUCLEOTIDE SEQUENCE [LARGE SCALE GENOMIC DNA]</scope>
    <source>
        <strain evidence="6 7">AHT 1</strain>
    </source>
</reference>
<dbReference type="SUPFAM" id="SSF50486">
    <property type="entry name" value="FMT C-terminal domain-like"/>
    <property type="match status" value="1"/>
</dbReference>
<dbReference type="GO" id="GO:0003677">
    <property type="term" value="F:DNA binding"/>
    <property type="evidence" value="ECO:0007669"/>
    <property type="project" value="InterPro"/>
</dbReference>
<evidence type="ECO:0000256" key="1">
    <source>
        <dbReference type="ARBA" id="ARBA00009232"/>
    </source>
</evidence>
<evidence type="ECO:0000313" key="6">
    <source>
        <dbReference type="EMBL" id="EEG76440.1"/>
    </source>
</evidence>
<keyword evidence="4 5" id="KW-0234">DNA repair</keyword>
<dbReference type="STRING" id="555088.DealDRAFT_2677"/>
<organism evidence="6 7">
    <name type="scientific">Dethiobacter alkaliphilus AHT 1</name>
    <dbReference type="NCBI Taxonomy" id="555088"/>
    <lineage>
        <taxon>Bacteria</taxon>
        <taxon>Bacillati</taxon>
        <taxon>Bacillota</taxon>
        <taxon>Dethiobacteria</taxon>
        <taxon>Dethiobacterales</taxon>
        <taxon>Dethiobacteraceae</taxon>
        <taxon>Dethiobacter</taxon>
    </lineage>
</organism>
<keyword evidence="2 5" id="KW-0227">DNA damage</keyword>
<evidence type="ECO:0000256" key="4">
    <source>
        <dbReference type="ARBA" id="ARBA00023204"/>
    </source>
</evidence>
<dbReference type="NCBIfam" id="TIGR00567">
    <property type="entry name" value="3mg"/>
    <property type="match status" value="1"/>
</dbReference>
<dbReference type="FunFam" id="3.10.300.10:FF:000001">
    <property type="entry name" value="Putative 3-methyladenine DNA glycosylase"/>
    <property type="match status" value="1"/>
</dbReference>
<sequence>MDQFFQQPLSKTFYRKPTEEVARRMLGKLLVHKSAQGITAGRIVETEAYLFHNDPACHACRGMTARNQAMFGEAGYAYVYLIYGIHYCFNVVAAPPGEGEAVLVRALEPVYGLELMAQRRKTQVKRQLTSGPGKLCQAMAIDKTLNEADLTAGPLFLADDGEEPGEIITTTRIGISVAEDLPLRFYVSGNPYVSRK</sequence>
<dbReference type="eggNOG" id="COG2094">
    <property type="taxonomic scope" value="Bacteria"/>
</dbReference>
<dbReference type="InterPro" id="IPR003180">
    <property type="entry name" value="MPG"/>
</dbReference>